<proteinExistence type="predicted"/>
<dbReference type="AlphaFoldDB" id="A0ABD1W741"/>
<name>A0ABD1W741_9LAMI</name>
<keyword evidence="2" id="KW-1185">Reference proteome</keyword>
<protein>
    <submittedName>
        <fullName evidence="1">Uncharacterized protein</fullName>
    </submittedName>
</protein>
<gene>
    <name evidence="1" type="ORF">Fot_14717</name>
</gene>
<accession>A0ABD1W741</accession>
<evidence type="ECO:0000313" key="1">
    <source>
        <dbReference type="EMBL" id="KAL2545484.1"/>
    </source>
</evidence>
<dbReference type="EMBL" id="JBFOLJ010000004">
    <property type="protein sequence ID" value="KAL2545484.1"/>
    <property type="molecule type" value="Genomic_DNA"/>
</dbReference>
<evidence type="ECO:0000313" key="2">
    <source>
        <dbReference type="Proteomes" id="UP001604277"/>
    </source>
</evidence>
<reference evidence="2" key="1">
    <citation type="submission" date="2024-07" db="EMBL/GenBank/DDBJ databases">
        <title>Two chromosome-level genome assemblies of Korean endemic species Abeliophyllum distichum and Forsythia ovata (Oleaceae).</title>
        <authorList>
            <person name="Jang H."/>
        </authorList>
    </citation>
    <scope>NUCLEOTIDE SEQUENCE [LARGE SCALE GENOMIC DNA]</scope>
</reference>
<comment type="caution">
    <text evidence="1">The sequence shown here is derived from an EMBL/GenBank/DDBJ whole genome shotgun (WGS) entry which is preliminary data.</text>
</comment>
<dbReference type="Proteomes" id="UP001604277">
    <property type="component" value="Unassembled WGS sequence"/>
</dbReference>
<sequence>MARPNTQNTLKGIYCKSFKSFEVRVKHQSHSQIPQLPRLILKLYRLSEEYCTRAFKQMINNLTTQPEMWSNKENQVHTRMKKKTDSQTCAKSSMLAPFISLQASSLYQFLLSSPFSMSSRKNAVNIFERSSVERDDRLKWMD</sequence>
<organism evidence="1 2">
    <name type="scientific">Forsythia ovata</name>
    <dbReference type="NCBI Taxonomy" id="205694"/>
    <lineage>
        <taxon>Eukaryota</taxon>
        <taxon>Viridiplantae</taxon>
        <taxon>Streptophyta</taxon>
        <taxon>Embryophyta</taxon>
        <taxon>Tracheophyta</taxon>
        <taxon>Spermatophyta</taxon>
        <taxon>Magnoliopsida</taxon>
        <taxon>eudicotyledons</taxon>
        <taxon>Gunneridae</taxon>
        <taxon>Pentapetalae</taxon>
        <taxon>asterids</taxon>
        <taxon>lamiids</taxon>
        <taxon>Lamiales</taxon>
        <taxon>Oleaceae</taxon>
        <taxon>Forsythieae</taxon>
        <taxon>Forsythia</taxon>
    </lineage>
</organism>